<dbReference type="PROSITE" id="PS01124">
    <property type="entry name" value="HTH_ARAC_FAMILY_2"/>
    <property type="match status" value="1"/>
</dbReference>
<dbReference type="InterPro" id="IPR009057">
    <property type="entry name" value="Homeodomain-like_sf"/>
</dbReference>
<proteinExistence type="predicted"/>
<accession>A0A3D8JSY9</accession>
<dbReference type="PANTHER" id="PTHR46796">
    <property type="entry name" value="HTH-TYPE TRANSCRIPTIONAL ACTIVATOR RHAS-RELATED"/>
    <property type="match status" value="1"/>
</dbReference>
<dbReference type="OrthoDB" id="185346at2"/>
<dbReference type="InterPro" id="IPR018062">
    <property type="entry name" value="HTH_AraC-typ_CS"/>
</dbReference>
<dbReference type="Proteomes" id="UP000256838">
    <property type="component" value="Unassembled WGS sequence"/>
</dbReference>
<dbReference type="RefSeq" id="WP_115536177.1">
    <property type="nucleotide sequence ID" value="NZ_QRGA01000015.1"/>
</dbReference>
<dbReference type="InterPro" id="IPR050204">
    <property type="entry name" value="AraC_XylS_family_regulators"/>
</dbReference>
<evidence type="ECO:0000256" key="3">
    <source>
        <dbReference type="ARBA" id="ARBA00023163"/>
    </source>
</evidence>
<dbReference type="PANTHER" id="PTHR46796:SF12">
    <property type="entry name" value="HTH-TYPE DNA-BINDING TRANSCRIPTIONAL ACTIVATOR EUTR"/>
    <property type="match status" value="1"/>
</dbReference>
<dbReference type="EMBL" id="QRGA01000015">
    <property type="protein sequence ID" value="RDU96249.1"/>
    <property type="molecule type" value="Genomic_DNA"/>
</dbReference>
<dbReference type="AlphaFoldDB" id="A0A3D8JSY9"/>
<keyword evidence="2" id="KW-0238">DNA-binding</keyword>
<keyword evidence="3" id="KW-0804">Transcription</keyword>
<evidence type="ECO:0000313" key="6">
    <source>
        <dbReference type="Proteomes" id="UP000256838"/>
    </source>
</evidence>
<dbReference type="GO" id="GO:0003700">
    <property type="term" value="F:DNA-binding transcription factor activity"/>
    <property type="evidence" value="ECO:0007669"/>
    <property type="project" value="InterPro"/>
</dbReference>
<organism evidence="5 6">
    <name type="scientific">Trinickia dinghuensis</name>
    <dbReference type="NCBI Taxonomy" id="2291023"/>
    <lineage>
        <taxon>Bacteria</taxon>
        <taxon>Pseudomonadati</taxon>
        <taxon>Pseudomonadota</taxon>
        <taxon>Betaproteobacteria</taxon>
        <taxon>Burkholderiales</taxon>
        <taxon>Burkholderiaceae</taxon>
        <taxon>Trinickia</taxon>
    </lineage>
</organism>
<keyword evidence="1" id="KW-0805">Transcription regulation</keyword>
<evidence type="ECO:0000259" key="4">
    <source>
        <dbReference type="PROSITE" id="PS01124"/>
    </source>
</evidence>
<reference evidence="5 6" key="1">
    <citation type="submission" date="2018-08" db="EMBL/GenBank/DDBJ databases">
        <title>Paraburkholderia sp. DHOM06 isolated from forest soil.</title>
        <authorList>
            <person name="Gao Z.-H."/>
            <person name="Qiu L.-H."/>
        </authorList>
    </citation>
    <scope>NUCLEOTIDE SEQUENCE [LARGE SCALE GENOMIC DNA]</scope>
    <source>
        <strain evidence="5 6">DHOM06</strain>
    </source>
</reference>
<dbReference type="GO" id="GO:0043565">
    <property type="term" value="F:sequence-specific DNA binding"/>
    <property type="evidence" value="ECO:0007669"/>
    <property type="project" value="InterPro"/>
</dbReference>
<evidence type="ECO:0000313" key="5">
    <source>
        <dbReference type="EMBL" id="RDU96249.1"/>
    </source>
</evidence>
<dbReference type="PROSITE" id="PS00041">
    <property type="entry name" value="HTH_ARAC_FAMILY_1"/>
    <property type="match status" value="1"/>
</dbReference>
<evidence type="ECO:0000256" key="2">
    <source>
        <dbReference type="ARBA" id="ARBA00023125"/>
    </source>
</evidence>
<sequence length="312" mass="34939">MEFGVRALTDVHDHSLAVSGWNQVYRQLSPGRFESVVLQVQAPEFLFFRESTNRRVAQTGDAPLGCASIALPLEQPITATFQGCRVDGYALMLLGDGEEFRFYTPESIDYLALSVPTAKMQALVSTVVGDEAVGLLDRSVLPILGKRGEQTSVELARFVQAYQCNPDVFANAVACKRFQDEILSALIDLFDRESFGKHDLTHATYAEIVRRSEKIIQDNPDGEQTILDLCVALRCSRRTLQTSFQRVANVSPVEYLRSVRLNGVRRLLRSTYHEELTVGDAAAQWGFTHLGYFAREYRSLFGELPSQTPRAH</sequence>
<protein>
    <submittedName>
        <fullName evidence="5">Helix-turn-helix domain-containing protein</fullName>
    </submittedName>
</protein>
<dbReference type="Pfam" id="PF12833">
    <property type="entry name" value="HTH_18"/>
    <property type="match status" value="1"/>
</dbReference>
<comment type="caution">
    <text evidence="5">The sequence shown here is derived from an EMBL/GenBank/DDBJ whole genome shotgun (WGS) entry which is preliminary data.</text>
</comment>
<dbReference type="SUPFAM" id="SSF46689">
    <property type="entry name" value="Homeodomain-like"/>
    <property type="match status" value="2"/>
</dbReference>
<name>A0A3D8JSY9_9BURK</name>
<gene>
    <name evidence="5" type="ORF">DWV00_24395</name>
</gene>
<dbReference type="Gene3D" id="1.10.10.60">
    <property type="entry name" value="Homeodomain-like"/>
    <property type="match status" value="1"/>
</dbReference>
<dbReference type="SMART" id="SM00342">
    <property type="entry name" value="HTH_ARAC"/>
    <property type="match status" value="1"/>
</dbReference>
<evidence type="ECO:0000256" key="1">
    <source>
        <dbReference type="ARBA" id="ARBA00023015"/>
    </source>
</evidence>
<feature type="domain" description="HTH araC/xylS-type" evidence="4">
    <location>
        <begin position="210"/>
        <end position="311"/>
    </location>
</feature>
<keyword evidence="6" id="KW-1185">Reference proteome</keyword>
<dbReference type="InterPro" id="IPR018060">
    <property type="entry name" value="HTH_AraC"/>
</dbReference>